<evidence type="ECO:0000313" key="4">
    <source>
        <dbReference type="Proteomes" id="UP000789831"/>
    </source>
</evidence>
<organism evidence="3 4">
    <name type="scientific">Ambispora gerdemannii</name>
    <dbReference type="NCBI Taxonomy" id="144530"/>
    <lineage>
        <taxon>Eukaryota</taxon>
        <taxon>Fungi</taxon>
        <taxon>Fungi incertae sedis</taxon>
        <taxon>Mucoromycota</taxon>
        <taxon>Glomeromycotina</taxon>
        <taxon>Glomeromycetes</taxon>
        <taxon>Archaeosporales</taxon>
        <taxon>Ambisporaceae</taxon>
        <taxon>Ambispora</taxon>
    </lineage>
</organism>
<gene>
    <name evidence="3" type="ORF">AGERDE_LOCUS3305</name>
</gene>
<dbReference type="InterPro" id="IPR000120">
    <property type="entry name" value="Amidase"/>
</dbReference>
<feature type="domain" description="Amidase" evidence="2">
    <location>
        <begin position="135"/>
        <end position="554"/>
    </location>
</feature>
<dbReference type="EMBL" id="CAJVPL010000316">
    <property type="protein sequence ID" value="CAG8482389.1"/>
    <property type="molecule type" value="Genomic_DNA"/>
</dbReference>
<evidence type="ECO:0000256" key="1">
    <source>
        <dbReference type="SAM" id="Phobius"/>
    </source>
</evidence>
<dbReference type="InterPro" id="IPR023631">
    <property type="entry name" value="Amidase_dom"/>
</dbReference>
<reference evidence="3" key="1">
    <citation type="submission" date="2021-06" db="EMBL/GenBank/DDBJ databases">
        <authorList>
            <person name="Kallberg Y."/>
            <person name="Tangrot J."/>
            <person name="Rosling A."/>
        </authorList>
    </citation>
    <scope>NUCLEOTIDE SEQUENCE</scope>
    <source>
        <strain evidence="3">MT106</strain>
    </source>
</reference>
<dbReference type="InterPro" id="IPR036928">
    <property type="entry name" value="AS_sf"/>
</dbReference>
<keyword evidence="1" id="KW-0472">Membrane</keyword>
<dbReference type="SUPFAM" id="SSF75304">
    <property type="entry name" value="Amidase signature (AS) enzymes"/>
    <property type="match status" value="1"/>
</dbReference>
<protein>
    <submittedName>
        <fullName evidence="3">4154_t:CDS:1</fullName>
    </submittedName>
</protein>
<sequence>MSNKTGNVEVTKNPKAPYVSYYPLMILAFLVEWIPGLSKYFFYDSSLADLRKFKYEDSLTSIPLPLPKEKFGLNKLEHHPVVGLEIFDEKGIGPESIGNTGYLTAWHFRKAYLSGCITPLQMAERLLERIEAAHTCASLTEPSIEGFYQYEKDEILKQAEESTARYAQKKSLGPLDGVPIGVKDEMDVKGFETRVGTVFINRGNKAQRDATLVHRLREQGAIIAGKTSMHELGMDITGNNPKAKTPRNPYDPNHYGGGSSGGSAAIVASGLCPIAIGCDGSGSIRVPASFCGVYGLKPTTGRVSMTGEFPMAWTCSVPGPLASSADDLALTYYAIAGKDPEDPITYHQPSPTLYGFYLTHTLSDLKIGIYPAWNRQVVNPAITTVLHEFIDAFKLRGAQFVEIEIPELDEARNALQILVTSEIHSSLNRFKEHRTKTSYTNRIVHCILDHLTASDYIQAQQVRTRSMRYVSDLFENSVDLILTPTASITAPQIYPRSLLHGELNTDVTGNGMRYIQLANLTGIPGINVPAGYDEKGLPIGLQFMAKWYNEALLLRVAKTSQEILGDQRKQPREGLWFGDLL</sequence>
<accession>A0A9N8W9W2</accession>
<keyword evidence="1" id="KW-1133">Transmembrane helix</keyword>
<dbReference type="PANTHER" id="PTHR11895">
    <property type="entry name" value="TRANSAMIDASE"/>
    <property type="match status" value="1"/>
</dbReference>
<feature type="transmembrane region" description="Helical" evidence="1">
    <location>
        <begin position="20"/>
        <end position="42"/>
    </location>
</feature>
<keyword evidence="1" id="KW-0812">Transmembrane</keyword>
<dbReference type="AlphaFoldDB" id="A0A9N8W9W2"/>
<dbReference type="PANTHER" id="PTHR11895:SF67">
    <property type="entry name" value="AMIDASE DOMAIN-CONTAINING PROTEIN"/>
    <property type="match status" value="1"/>
</dbReference>
<dbReference type="Proteomes" id="UP000789831">
    <property type="component" value="Unassembled WGS sequence"/>
</dbReference>
<proteinExistence type="predicted"/>
<evidence type="ECO:0000313" key="3">
    <source>
        <dbReference type="EMBL" id="CAG8482389.1"/>
    </source>
</evidence>
<comment type="caution">
    <text evidence="3">The sequence shown here is derived from an EMBL/GenBank/DDBJ whole genome shotgun (WGS) entry which is preliminary data.</text>
</comment>
<dbReference type="Gene3D" id="3.90.1300.10">
    <property type="entry name" value="Amidase signature (AS) domain"/>
    <property type="match status" value="1"/>
</dbReference>
<dbReference type="GO" id="GO:0003824">
    <property type="term" value="F:catalytic activity"/>
    <property type="evidence" value="ECO:0007669"/>
    <property type="project" value="InterPro"/>
</dbReference>
<keyword evidence="4" id="KW-1185">Reference proteome</keyword>
<dbReference type="Pfam" id="PF01425">
    <property type="entry name" value="Amidase"/>
    <property type="match status" value="1"/>
</dbReference>
<name>A0A9N8W9W2_9GLOM</name>
<evidence type="ECO:0000259" key="2">
    <source>
        <dbReference type="Pfam" id="PF01425"/>
    </source>
</evidence>
<dbReference type="OrthoDB" id="566138at2759"/>